<dbReference type="KEGG" id="pgr:PGTG_19696"/>
<evidence type="ECO:0000256" key="1">
    <source>
        <dbReference type="SAM" id="MobiDB-lite"/>
    </source>
</evidence>
<dbReference type="GeneID" id="10535293"/>
<sequence length="323" mass="37418">MTDKPYDPHQANQAAEESSDNEEEEQQVRCIHLAEEANDSQQTIDPEIQSTQEEYRLLMKEYNWNVLIRSLHTWYMALKLHTKNWSGDNAYNQIPSNDCKCPTSKKTSRYVDLVDLYGQHRTLVEFCKCMHDAVHLLKRGYLPRSPMKPQTAFSLPLLIFHNSLWNHSHIGMQPFTLALTEFLEPRSERLFVKNGIHAREMRKPFSGAVDLFRQLEEKTDNMIDSALQLTDQQILAGRSCPACFGPEPSNSKDYPEATRNRLVICLNGNFQHRHHSKTSRDYETLWFPRIFLAEGAIENMTAEIRHMDLLSKTPSQLSGICNH</sequence>
<evidence type="ECO:0000313" key="3">
    <source>
        <dbReference type="EMBL" id="EFP93842.2"/>
    </source>
</evidence>
<dbReference type="EMBL" id="DS178412">
    <property type="protein sequence ID" value="EFP93842.2"/>
    <property type="molecule type" value="Genomic_DNA"/>
</dbReference>
<reference evidence="4" key="2">
    <citation type="journal article" date="2011" name="Proc. Natl. Acad. Sci. U.S.A.">
        <title>Obligate biotrophy features unraveled by the genomic analysis of rust fungi.</title>
        <authorList>
            <person name="Duplessis S."/>
            <person name="Cuomo C.A."/>
            <person name="Lin Y.-C."/>
            <person name="Aerts A."/>
            <person name="Tisserant E."/>
            <person name="Veneault-Fourrey C."/>
            <person name="Joly D.L."/>
            <person name="Hacquard S."/>
            <person name="Amselem J."/>
            <person name="Cantarel B.L."/>
            <person name="Chiu R."/>
            <person name="Coutinho P.M."/>
            <person name="Feau N."/>
            <person name="Field M."/>
            <person name="Frey P."/>
            <person name="Gelhaye E."/>
            <person name="Goldberg J."/>
            <person name="Grabherr M.G."/>
            <person name="Kodira C.D."/>
            <person name="Kohler A."/>
            <person name="Kuees U."/>
            <person name="Lindquist E.A."/>
            <person name="Lucas S.M."/>
            <person name="Mago R."/>
            <person name="Mauceli E."/>
            <person name="Morin E."/>
            <person name="Murat C."/>
            <person name="Pangilinan J.L."/>
            <person name="Park R."/>
            <person name="Pearson M."/>
            <person name="Quesneville H."/>
            <person name="Rouhier N."/>
            <person name="Sakthikumar S."/>
            <person name="Salamov A.A."/>
            <person name="Schmutz J."/>
            <person name="Selles B."/>
            <person name="Shapiro H."/>
            <person name="Tanguay P."/>
            <person name="Tuskan G.A."/>
            <person name="Henrissat B."/>
            <person name="Van de Peer Y."/>
            <person name="Rouze P."/>
            <person name="Ellis J.G."/>
            <person name="Dodds P.N."/>
            <person name="Schein J.E."/>
            <person name="Zhong S."/>
            <person name="Hamelin R.C."/>
            <person name="Grigoriev I.V."/>
            <person name="Szabo L.J."/>
            <person name="Martin F."/>
        </authorList>
    </citation>
    <scope>NUCLEOTIDE SEQUENCE [LARGE SCALE GENOMIC DNA]</scope>
    <source>
        <strain evidence="4">CRL 75-36-700-3 / race SCCL</strain>
    </source>
</reference>
<dbReference type="InterPro" id="IPR041320">
    <property type="entry name" value="CxC1"/>
</dbReference>
<gene>
    <name evidence="3" type="ORF">PGTG_19696</name>
</gene>
<feature type="region of interest" description="Disordered" evidence="1">
    <location>
        <begin position="1"/>
        <end position="26"/>
    </location>
</feature>
<evidence type="ECO:0000313" key="4">
    <source>
        <dbReference type="Proteomes" id="UP000008783"/>
    </source>
</evidence>
<dbReference type="Proteomes" id="UP000008783">
    <property type="component" value="Unassembled WGS sequence"/>
</dbReference>
<dbReference type="PANTHER" id="PTHR33096">
    <property type="entry name" value="CXC2 DOMAIN-CONTAINING PROTEIN"/>
    <property type="match status" value="1"/>
</dbReference>
<dbReference type="InParanoid" id="E3LBB7"/>
<dbReference type="HOGENOM" id="CLU_072384_0_0_1"/>
<name>E3LBB7_PUCGT</name>
<dbReference type="VEuPathDB" id="FungiDB:PGTG_19696"/>
<dbReference type="Pfam" id="PF18802">
    <property type="entry name" value="CxC1"/>
    <property type="match status" value="1"/>
</dbReference>
<protein>
    <recommendedName>
        <fullName evidence="2">CxC1-like cysteine cluster associated with KDZ transposases domain-containing protein</fullName>
    </recommendedName>
</protein>
<dbReference type="RefSeq" id="XP_003338261.2">
    <property type="nucleotide sequence ID" value="XM_003338213.2"/>
</dbReference>
<organism evidence="3 4">
    <name type="scientific">Puccinia graminis f. sp. tritici (strain CRL 75-36-700-3 / race SCCL)</name>
    <name type="common">Black stem rust fungus</name>
    <dbReference type="NCBI Taxonomy" id="418459"/>
    <lineage>
        <taxon>Eukaryota</taxon>
        <taxon>Fungi</taxon>
        <taxon>Dikarya</taxon>
        <taxon>Basidiomycota</taxon>
        <taxon>Pucciniomycotina</taxon>
        <taxon>Pucciniomycetes</taxon>
        <taxon>Pucciniales</taxon>
        <taxon>Pucciniaceae</taxon>
        <taxon>Puccinia</taxon>
    </lineage>
</organism>
<accession>E3LBB7</accession>
<evidence type="ECO:0000259" key="2">
    <source>
        <dbReference type="Pfam" id="PF18802"/>
    </source>
</evidence>
<dbReference type="AlphaFoldDB" id="E3LBB7"/>
<feature type="domain" description="CxC1-like cysteine cluster associated with KDZ transposases" evidence="2">
    <location>
        <begin position="84"/>
        <end position="188"/>
    </location>
</feature>
<proteinExistence type="predicted"/>
<keyword evidence="4" id="KW-1185">Reference proteome</keyword>
<dbReference type="OrthoDB" id="2504500at2759"/>
<reference key="1">
    <citation type="submission" date="2007-01" db="EMBL/GenBank/DDBJ databases">
        <title>The Genome Sequence of Puccinia graminis f. sp. tritici Strain CRL 75-36-700-3.</title>
        <authorList>
            <consortium name="The Broad Institute Genome Sequencing Platform"/>
            <person name="Birren B."/>
            <person name="Lander E."/>
            <person name="Galagan J."/>
            <person name="Nusbaum C."/>
            <person name="Devon K."/>
            <person name="Cuomo C."/>
            <person name="Jaffe D."/>
            <person name="Butler J."/>
            <person name="Alvarez P."/>
            <person name="Gnerre S."/>
            <person name="Grabherr M."/>
            <person name="Mauceli E."/>
            <person name="Brockman W."/>
            <person name="Young S."/>
            <person name="LaButti K."/>
            <person name="Sykes S."/>
            <person name="DeCaprio D."/>
            <person name="Crawford M."/>
            <person name="Koehrsen M."/>
            <person name="Engels R."/>
            <person name="Montgomery P."/>
            <person name="Pearson M."/>
            <person name="Howarth C."/>
            <person name="Larson L."/>
            <person name="White J."/>
            <person name="Zeng Q."/>
            <person name="Kodira C."/>
            <person name="Yandava C."/>
            <person name="Alvarado L."/>
            <person name="O'Leary S."/>
            <person name="Szabo L."/>
            <person name="Dean R."/>
            <person name="Schein J."/>
        </authorList>
    </citation>
    <scope>NUCLEOTIDE SEQUENCE</scope>
    <source>
        <strain>CRL 75-36-700-3</strain>
    </source>
</reference>
<dbReference type="PANTHER" id="PTHR33096:SF1">
    <property type="entry name" value="CXC1-LIKE CYSTEINE CLUSTER ASSOCIATED WITH KDZ TRANSPOSASES DOMAIN-CONTAINING PROTEIN"/>
    <property type="match status" value="1"/>
</dbReference>